<comment type="caution">
    <text evidence="1">The sequence shown here is derived from an EMBL/GenBank/DDBJ whole genome shotgun (WGS) entry which is preliminary data.</text>
</comment>
<evidence type="ECO:0000313" key="1">
    <source>
        <dbReference type="EMBL" id="KAH7917929.1"/>
    </source>
</evidence>
<gene>
    <name evidence="1" type="ORF">BV22DRAFT_989207</name>
</gene>
<organism evidence="1 2">
    <name type="scientific">Leucogyrophana mollusca</name>
    <dbReference type="NCBI Taxonomy" id="85980"/>
    <lineage>
        <taxon>Eukaryota</taxon>
        <taxon>Fungi</taxon>
        <taxon>Dikarya</taxon>
        <taxon>Basidiomycota</taxon>
        <taxon>Agaricomycotina</taxon>
        <taxon>Agaricomycetes</taxon>
        <taxon>Agaricomycetidae</taxon>
        <taxon>Boletales</taxon>
        <taxon>Boletales incertae sedis</taxon>
        <taxon>Leucogyrophana</taxon>
    </lineage>
</organism>
<feature type="non-terminal residue" evidence="1">
    <location>
        <position position="1"/>
    </location>
</feature>
<name>A0ACB8AY78_9AGAM</name>
<reference evidence="1" key="1">
    <citation type="journal article" date="2021" name="New Phytol.">
        <title>Evolutionary innovations through gain and loss of genes in the ectomycorrhizal Boletales.</title>
        <authorList>
            <person name="Wu G."/>
            <person name="Miyauchi S."/>
            <person name="Morin E."/>
            <person name="Kuo A."/>
            <person name="Drula E."/>
            <person name="Varga T."/>
            <person name="Kohler A."/>
            <person name="Feng B."/>
            <person name="Cao Y."/>
            <person name="Lipzen A."/>
            <person name="Daum C."/>
            <person name="Hundley H."/>
            <person name="Pangilinan J."/>
            <person name="Johnson J."/>
            <person name="Barry K."/>
            <person name="LaButti K."/>
            <person name="Ng V."/>
            <person name="Ahrendt S."/>
            <person name="Min B."/>
            <person name="Choi I.G."/>
            <person name="Park H."/>
            <person name="Plett J.M."/>
            <person name="Magnuson J."/>
            <person name="Spatafora J.W."/>
            <person name="Nagy L.G."/>
            <person name="Henrissat B."/>
            <person name="Grigoriev I.V."/>
            <person name="Yang Z.L."/>
            <person name="Xu J."/>
            <person name="Martin F.M."/>
        </authorList>
    </citation>
    <scope>NUCLEOTIDE SEQUENCE</scope>
    <source>
        <strain evidence="1">KUC20120723A-06</strain>
    </source>
</reference>
<evidence type="ECO:0000313" key="2">
    <source>
        <dbReference type="Proteomes" id="UP000790709"/>
    </source>
</evidence>
<accession>A0ACB8AY78</accession>
<dbReference type="EMBL" id="MU266896">
    <property type="protein sequence ID" value="KAH7917929.1"/>
    <property type="molecule type" value="Genomic_DNA"/>
</dbReference>
<sequence>GIANPQKGSRTLYIIVFRQLSPITELSGAEFLSAWWDCVLCHRDLWKGGVHHRDISAGNLMYYRNRDGAVVGVLNDFDLATFVIGKGPTGNQRTGTVPFMARQLLSKAGLDGKITHIYRHDVESFIWVLVWVCLRFHQGYERNDKSQDLDLWLKADEAQCREKKNDFLLSHEEFSPSLSHKDNW</sequence>
<protein>
    <submittedName>
        <fullName evidence="1">Uncharacterized protein</fullName>
    </submittedName>
</protein>
<dbReference type="Proteomes" id="UP000790709">
    <property type="component" value="Unassembled WGS sequence"/>
</dbReference>
<feature type="non-terminal residue" evidence="1">
    <location>
        <position position="184"/>
    </location>
</feature>
<proteinExistence type="predicted"/>
<keyword evidence="2" id="KW-1185">Reference proteome</keyword>